<dbReference type="NCBIfam" id="NF011405">
    <property type="entry name" value="PRK14830.1"/>
    <property type="match status" value="1"/>
</dbReference>
<feature type="binding site" evidence="2">
    <location>
        <position position="71"/>
    </location>
    <ligand>
        <name>substrate</name>
    </ligand>
</feature>
<dbReference type="PATRIC" id="fig|70996.4.peg.2395"/>
<feature type="binding site" evidence="2">
    <location>
        <begin position="65"/>
        <end position="67"/>
    </location>
    <ligand>
        <name>substrate</name>
    </ligand>
</feature>
<dbReference type="EC" id="2.5.1.-" evidence="2"/>
<reference evidence="3 4" key="1">
    <citation type="submission" date="2015-07" db="EMBL/GenBank/DDBJ databases">
        <title>Whole genome sequence of Herpetosiphon geysericola DSM 7119.</title>
        <authorList>
            <person name="Hemp J."/>
            <person name="Ward L.M."/>
            <person name="Pace L.A."/>
            <person name="Fischer W.W."/>
        </authorList>
    </citation>
    <scope>NUCLEOTIDE SEQUENCE [LARGE SCALE GENOMIC DNA]</scope>
    <source>
        <strain evidence="3 4">DSM 7119</strain>
    </source>
</reference>
<feature type="binding site" evidence="2">
    <location>
        <position position="203"/>
    </location>
    <ligand>
        <name>Mg(2+)</name>
        <dbReference type="ChEBI" id="CHEBI:18420"/>
    </ligand>
</feature>
<dbReference type="InterPro" id="IPR018520">
    <property type="entry name" value="UPP_synth-like_CS"/>
</dbReference>
<organism evidence="3 4">
    <name type="scientific">Herpetosiphon geysericola</name>
    <dbReference type="NCBI Taxonomy" id="70996"/>
    <lineage>
        <taxon>Bacteria</taxon>
        <taxon>Bacillati</taxon>
        <taxon>Chloroflexota</taxon>
        <taxon>Chloroflexia</taxon>
        <taxon>Herpetosiphonales</taxon>
        <taxon>Herpetosiphonaceae</taxon>
        <taxon>Herpetosiphon</taxon>
    </lineage>
</organism>
<accession>A0A0P6Y7X0</accession>
<comment type="function">
    <text evidence="2">Catalyzes the condensation of isopentenyl diphosphate (IPP) with allylic pyrophosphates generating different type of terpenoids.</text>
</comment>
<feature type="binding site" evidence="2">
    <location>
        <begin position="190"/>
        <end position="192"/>
    </location>
    <ligand>
        <name>substrate</name>
    </ligand>
</feature>
<dbReference type="GO" id="GO:0005829">
    <property type="term" value="C:cytosol"/>
    <property type="evidence" value="ECO:0007669"/>
    <property type="project" value="TreeGrafter"/>
</dbReference>
<feature type="binding site" evidence="2">
    <location>
        <position position="37"/>
    </location>
    <ligand>
        <name>substrate</name>
    </ligand>
</feature>
<dbReference type="Proteomes" id="UP000050277">
    <property type="component" value="Unassembled WGS sequence"/>
</dbReference>
<feature type="active site" description="Proton acceptor" evidence="2">
    <location>
        <position position="68"/>
    </location>
</feature>
<dbReference type="Gene3D" id="3.40.1180.10">
    <property type="entry name" value="Decaprenyl diphosphate synthase-like"/>
    <property type="match status" value="1"/>
</dbReference>
<feature type="active site" evidence="2">
    <location>
        <position position="20"/>
    </location>
</feature>
<proteinExistence type="inferred from homology"/>
<dbReference type="STRING" id="70996.SE18_22860"/>
<dbReference type="RefSeq" id="WP_054536776.1">
    <property type="nucleotide sequence ID" value="NZ_LGKP01000035.1"/>
</dbReference>
<feature type="binding site" evidence="2">
    <location>
        <position position="33"/>
    </location>
    <ligand>
        <name>substrate</name>
    </ligand>
</feature>
<dbReference type="NCBIfam" id="TIGR00055">
    <property type="entry name" value="uppS"/>
    <property type="match status" value="1"/>
</dbReference>
<dbReference type="CDD" id="cd00475">
    <property type="entry name" value="Cis_IPPS"/>
    <property type="match status" value="1"/>
</dbReference>
<feature type="binding site" evidence="2">
    <location>
        <position position="25"/>
    </location>
    <ligand>
        <name>substrate</name>
    </ligand>
</feature>
<dbReference type="HAMAP" id="MF_01139">
    <property type="entry name" value="ISPT"/>
    <property type="match status" value="1"/>
</dbReference>
<comment type="similarity">
    <text evidence="2">Belongs to the UPP synthase family.</text>
</comment>
<dbReference type="InterPro" id="IPR036424">
    <property type="entry name" value="UPP_synth-like_sf"/>
</dbReference>
<keyword evidence="1 2" id="KW-0808">Transferase</keyword>
<evidence type="ECO:0000313" key="4">
    <source>
        <dbReference type="Proteomes" id="UP000050277"/>
    </source>
</evidence>
<dbReference type="FunFam" id="3.40.1180.10:FF:000001">
    <property type="entry name" value="(2E,6E)-farnesyl-diphosphate-specific ditrans,polycis-undecaprenyl-diphosphate synthase"/>
    <property type="match status" value="1"/>
</dbReference>
<dbReference type="GO" id="GO:0030145">
    <property type="term" value="F:manganese ion binding"/>
    <property type="evidence" value="ECO:0007669"/>
    <property type="project" value="TreeGrafter"/>
</dbReference>
<dbReference type="PROSITE" id="PS01066">
    <property type="entry name" value="UPP_SYNTHASE"/>
    <property type="match status" value="1"/>
</dbReference>
<keyword evidence="2" id="KW-0460">Magnesium</keyword>
<feature type="binding site" evidence="2">
    <location>
        <begin position="21"/>
        <end position="24"/>
    </location>
    <ligand>
        <name>substrate</name>
    </ligand>
</feature>
<dbReference type="PANTHER" id="PTHR10291:SF0">
    <property type="entry name" value="DEHYDRODOLICHYL DIPHOSPHATE SYNTHASE 2"/>
    <property type="match status" value="1"/>
</dbReference>
<feature type="binding site" evidence="2">
    <location>
        <position position="184"/>
    </location>
    <ligand>
        <name>substrate</name>
    </ligand>
</feature>
<gene>
    <name evidence="3" type="ORF">SE18_22860</name>
</gene>
<name>A0A0P6Y7X0_9CHLR</name>
<dbReference type="GO" id="GO:0008834">
    <property type="term" value="F:ditrans,polycis-undecaprenyl-diphosphate synthase [(2E,6E)-farnesyl-diphosphate specific] activity"/>
    <property type="evidence" value="ECO:0007669"/>
    <property type="project" value="TreeGrafter"/>
</dbReference>
<comment type="subunit">
    <text evidence="2">Homodimer.</text>
</comment>
<dbReference type="SUPFAM" id="SSF64005">
    <property type="entry name" value="Undecaprenyl diphosphate synthase"/>
    <property type="match status" value="1"/>
</dbReference>
<protein>
    <recommendedName>
        <fullName evidence="2">Isoprenyl transferase</fullName>
        <ecNumber evidence="2">2.5.1.-</ecNumber>
    </recommendedName>
</protein>
<dbReference type="PANTHER" id="PTHR10291">
    <property type="entry name" value="DEHYDRODOLICHYL DIPHOSPHATE SYNTHASE FAMILY MEMBER"/>
    <property type="match status" value="1"/>
</dbReference>
<feature type="binding site" evidence="2">
    <location>
        <position position="20"/>
    </location>
    <ligand>
        <name>Mg(2+)</name>
        <dbReference type="ChEBI" id="CHEBI:18420"/>
    </ligand>
</feature>
<dbReference type="InterPro" id="IPR001441">
    <property type="entry name" value="UPP_synth-like"/>
</dbReference>
<dbReference type="GO" id="GO:0016094">
    <property type="term" value="P:polyprenol biosynthetic process"/>
    <property type="evidence" value="ECO:0007669"/>
    <property type="project" value="TreeGrafter"/>
</dbReference>
<dbReference type="OrthoDB" id="4191603at2"/>
<sequence>MTVQQLETAIAPRHVAIIMDGNGRWAQGRGLPRLAGHHAGTGNIKRIVREAIALGIPYLTIYAFSTENWKRPSWEVRGLMRIMAEYLDRELRELHAEGVRLHLLGTLDGVDSALAKKIQNAITMTAKNTALTLSVAFNYGGRADIVNAVREIVAKGINPDDISDEMIAGHLYTSGIPDPDLIVRTSGEQRLSNFLIWQAAYSEYYMTPLLWPDFGPDQFREAVSNFGNRERRYGGRIGEGEMAK</sequence>
<feature type="binding site" evidence="2">
    <location>
        <position position="69"/>
    </location>
    <ligand>
        <name>substrate</name>
    </ligand>
</feature>
<evidence type="ECO:0000313" key="3">
    <source>
        <dbReference type="EMBL" id="KPL81473.1"/>
    </source>
</evidence>
<dbReference type="Pfam" id="PF01255">
    <property type="entry name" value="Prenyltransf"/>
    <property type="match status" value="1"/>
</dbReference>
<keyword evidence="4" id="KW-1185">Reference proteome</keyword>
<dbReference type="EMBL" id="LGKP01000035">
    <property type="protein sequence ID" value="KPL81473.1"/>
    <property type="molecule type" value="Genomic_DNA"/>
</dbReference>
<keyword evidence="2" id="KW-0479">Metal-binding</keyword>
<comment type="caution">
    <text evidence="3">The sequence shown here is derived from an EMBL/GenBank/DDBJ whole genome shotgun (WGS) entry which is preliminary data.</text>
</comment>
<evidence type="ECO:0000256" key="2">
    <source>
        <dbReference type="HAMAP-Rule" id="MF_01139"/>
    </source>
</evidence>
<dbReference type="GO" id="GO:0000287">
    <property type="term" value="F:magnesium ion binding"/>
    <property type="evidence" value="ECO:0007669"/>
    <property type="project" value="UniProtKB-UniRule"/>
</dbReference>
<comment type="cofactor">
    <cofactor evidence="2">
        <name>Mg(2+)</name>
        <dbReference type="ChEBI" id="CHEBI:18420"/>
    </cofactor>
    <text evidence="2">Binds 2 magnesium ions per subunit.</text>
</comment>
<evidence type="ECO:0000256" key="1">
    <source>
        <dbReference type="ARBA" id="ARBA00022679"/>
    </source>
</evidence>
<dbReference type="AlphaFoldDB" id="A0A0P6Y7X0"/>